<feature type="non-terminal residue" evidence="6">
    <location>
        <position position="1"/>
    </location>
</feature>
<evidence type="ECO:0000259" key="5">
    <source>
        <dbReference type="Pfam" id="PF23282"/>
    </source>
</evidence>
<evidence type="ECO:0000256" key="3">
    <source>
        <dbReference type="ARBA" id="ARBA00022821"/>
    </source>
</evidence>
<evidence type="ECO:0000256" key="1">
    <source>
        <dbReference type="ARBA" id="ARBA00022614"/>
    </source>
</evidence>
<dbReference type="InterPro" id="IPR042197">
    <property type="entry name" value="Apaf_helical"/>
</dbReference>
<feature type="domain" description="Disease resistance protein Roq1-like winged-helix" evidence="5">
    <location>
        <begin position="272"/>
        <end position="343"/>
    </location>
</feature>
<evidence type="ECO:0008006" key="8">
    <source>
        <dbReference type="Google" id="ProtNLM"/>
    </source>
</evidence>
<dbReference type="AlphaFoldDB" id="A0AA38C5H2"/>
<feature type="domain" description="NB-ARC" evidence="4">
    <location>
        <begin position="47"/>
        <end position="202"/>
    </location>
</feature>
<keyword evidence="1" id="KW-0433">Leucine-rich repeat</keyword>
<keyword evidence="2" id="KW-0677">Repeat</keyword>
<dbReference type="InterPro" id="IPR036390">
    <property type="entry name" value="WH_DNA-bd_sf"/>
</dbReference>
<proteinExistence type="predicted"/>
<accession>A0AA38C5H2</accession>
<evidence type="ECO:0000313" key="7">
    <source>
        <dbReference type="Proteomes" id="UP000824469"/>
    </source>
</evidence>
<dbReference type="Pfam" id="PF23282">
    <property type="entry name" value="WHD_ROQ1"/>
    <property type="match status" value="1"/>
</dbReference>
<dbReference type="Gene3D" id="1.10.10.10">
    <property type="entry name" value="Winged helix-like DNA-binding domain superfamily/Winged helix DNA-binding domain"/>
    <property type="match status" value="1"/>
</dbReference>
<organism evidence="6 7">
    <name type="scientific">Taxus chinensis</name>
    <name type="common">Chinese yew</name>
    <name type="synonym">Taxus wallichiana var. chinensis</name>
    <dbReference type="NCBI Taxonomy" id="29808"/>
    <lineage>
        <taxon>Eukaryota</taxon>
        <taxon>Viridiplantae</taxon>
        <taxon>Streptophyta</taxon>
        <taxon>Embryophyta</taxon>
        <taxon>Tracheophyta</taxon>
        <taxon>Spermatophyta</taxon>
        <taxon>Pinopsida</taxon>
        <taxon>Pinidae</taxon>
        <taxon>Conifers II</taxon>
        <taxon>Cupressales</taxon>
        <taxon>Taxaceae</taxon>
        <taxon>Taxus</taxon>
    </lineage>
</organism>
<dbReference type="OMA" id="IHFFMAD"/>
<evidence type="ECO:0000256" key="2">
    <source>
        <dbReference type="ARBA" id="ARBA00022737"/>
    </source>
</evidence>
<dbReference type="InterPro" id="IPR002182">
    <property type="entry name" value="NB-ARC"/>
</dbReference>
<keyword evidence="3" id="KW-0611">Plant defense</keyword>
<comment type="caution">
    <text evidence="6">The sequence shown here is derived from an EMBL/GenBank/DDBJ whole genome shotgun (WGS) entry which is preliminary data.</text>
</comment>
<reference evidence="6 7" key="1">
    <citation type="journal article" date="2021" name="Nat. Plants">
        <title>The Taxus genome provides insights into paclitaxel biosynthesis.</title>
        <authorList>
            <person name="Xiong X."/>
            <person name="Gou J."/>
            <person name="Liao Q."/>
            <person name="Li Y."/>
            <person name="Zhou Q."/>
            <person name="Bi G."/>
            <person name="Li C."/>
            <person name="Du R."/>
            <person name="Wang X."/>
            <person name="Sun T."/>
            <person name="Guo L."/>
            <person name="Liang H."/>
            <person name="Lu P."/>
            <person name="Wu Y."/>
            <person name="Zhang Z."/>
            <person name="Ro D.K."/>
            <person name="Shang Y."/>
            <person name="Huang S."/>
            <person name="Yan J."/>
        </authorList>
    </citation>
    <scope>NUCLEOTIDE SEQUENCE [LARGE SCALE GENOMIC DNA]</scope>
    <source>
        <strain evidence="6">Ta-2019</strain>
    </source>
</reference>
<evidence type="ECO:0000259" key="4">
    <source>
        <dbReference type="Pfam" id="PF00931"/>
    </source>
</evidence>
<dbReference type="Gene3D" id="1.10.8.430">
    <property type="entry name" value="Helical domain of apoptotic protease-activating factors"/>
    <property type="match status" value="1"/>
</dbReference>
<dbReference type="PANTHER" id="PTHR11017:SF385">
    <property type="entry name" value="DISEASE RESISTANCE PROTEIN (TIR-NBS-LRR CLASS)-RELATED"/>
    <property type="match status" value="1"/>
</dbReference>
<dbReference type="Proteomes" id="UP000824469">
    <property type="component" value="Unassembled WGS sequence"/>
</dbReference>
<dbReference type="SUPFAM" id="SSF52058">
    <property type="entry name" value="L domain-like"/>
    <property type="match status" value="2"/>
</dbReference>
<dbReference type="SUPFAM" id="SSF46785">
    <property type="entry name" value="Winged helix' DNA-binding domain"/>
    <property type="match status" value="1"/>
</dbReference>
<dbReference type="Gene3D" id="3.80.10.10">
    <property type="entry name" value="Ribonuclease Inhibitor"/>
    <property type="match status" value="3"/>
</dbReference>
<dbReference type="Pfam" id="PF00931">
    <property type="entry name" value="NB-ARC"/>
    <property type="match status" value="1"/>
</dbReference>
<dbReference type="Gene3D" id="3.40.50.300">
    <property type="entry name" value="P-loop containing nucleotide triphosphate hydrolases"/>
    <property type="match status" value="1"/>
</dbReference>
<keyword evidence="7" id="KW-1185">Reference proteome</keyword>
<name>A0AA38C5H2_TAXCH</name>
<dbReference type="EMBL" id="JAHRHJ020003813">
    <property type="protein sequence ID" value="KAH9290268.1"/>
    <property type="molecule type" value="Genomic_DNA"/>
</dbReference>
<dbReference type="InterPro" id="IPR036388">
    <property type="entry name" value="WH-like_DNA-bd_sf"/>
</dbReference>
<dbReference type="PANTHER" id="PTHR11017">
    <property type="entry name" value="LEUCINE-RICH REPEAT-CONTAINING PROTEIN"/>
    <property type="match status" value="1"/>
</dbReference>
<dbReference type="GO" id="GO:0043531">
    <property type="term" value="F:ADP binding"/>
    <property type="evidence" value="ECO:0007669"/>
    <property type="project" value="InterPro"/>
</dbReference>
<feature type="non-terminal residue" evidence="6">
    <location>
        <position position="884"/>
    </location>
</feature>
<dbReference type="GO" id="GO:0006952">
    <property type="term" value="P:defense response"/>
    <property type="evidence" value="ECO:0007669"/>
    <property type="project" value="UniProtKB-KW"/>
</dbReference>
<dbReference type="InterPro" id="IPR027417">
    <property type="entry name" value="P-loop_NTPase"/>
</dbReference>
<protein>
    <recommendedName>
        <fullName evidence="8">NB-ARC domain-containing protein</fullName>
    </recommendedName>
</protein>
<dbReference type="InterPro" id="IPR044974">
    <property type="entry name" value="Disease_R_plants"/>
</dbReference>
<gene>
    <name evidence="6" type="ORF">KI387_034385</name>
</gene>
<dbReference type="InterPro" id="IPR058192">
    <property type="entry name" value="WHD_ROQ1-like"/>
</dbReference>
<sequence length="884" mass="101349">DEGSFLKSIMSCVLRVMKTVPLEVGKHPVGLDEHVEQFEKIVLETSHSEQNVQIVGIVGMGGCGKTTLAKELYNRKCSSIDRSSFLFDVRDVSSKNSLHILQKKMLKDLRLKNLRFDNYKEGKVIVANRLRSLRVLIVIDDVDHVEQLDALLPAKELLGWGSLVIVTSRELGVLTCWGISSSYKMEGLRKWHARELLCWHAFLQPYPRQGYEVLVEELLNDCHGLPLSLQVFGGQLYGKSTKYWRSQLHKMSRILPQDIKNRLKLSYDALDEEEQEMFLDVACFFIGEEKNLAIQVWDASGWSGLHSWEVLVNKCLVELDQKNHIRMHDHLRDLGRQIAITQSPSRLWFAGQNINMQPRTMIRGIIAATTGLEDYMLYKGLPSFTSAFQPPLKQCMELMEDSTWHQCWRHFFVKLPVRPISLGLKILVITNNYFTREYAKLSMDLVWLRWFHINNRCLPSWLSLKNLRVLELYDATKLEELWEETSTNPPLQLRELKIVFGVRFERFPTSIGRLKKLTKIVLIGDYFGGPIYSLKTLPDEFCFLQSLEHLELRACFQLSALPNRLGELSNMRHIALSHCYTLTQLPPSFKDLTQLQYLELWACRRLRIANIDILQNMTKLQKLKFTGWRKMEELPGSMTKQASLRELYLDDTMIRNLPIDIGELGKLEVLEIGSPLLTRLPASLGNLSSLTSLIIMGRENSLYPEKSGCPIRELPFGLEWPSSLCRLKFMQLNFTHLNAIAISEDSCPSLETLIISRNGHLTDIQILPGTVKKLEISICNRLKNIKCIRSLVNLQKLKISGCPEIEELPSFANLSSIRKLIVEDSGQAENIQGLEHLSTLETLRAHSCWNVPGLKCFENLTRLSRLEVVAETISALQPCIQIIQ</sequence>
<dbReference type="InterPro" id="IPR032675">
    <property type="entry name" value="LRR_dom_sf"/>
</dbReference>
<dbReference type="SUPFAM" id="SSF52540">
    <property type="entry name" value="P-loop containing nucleoside triphosphate hydrolases"/>
    <property type="match status" value="1"/>
</dbReference>
<dbReference type="PRINTS" id="PR00364">
    <property type="entry name" value="DISEASERSIST"/>
</dbReference>
<evidence type="ECO:0000313" key="6">
    <source>
        <dbReference type="EMBL" id="KAH9290268.1"/>
    </source>
</evidence>